<reference evidence="2 3" key="1">
    <citation type="submission" date="2021-01" db="EMBL/GenBank/DDBJ databases">
        <title>Genome seq and assembly of Devosia sp. G19.</title>
        <authorList>
            <person name="Chhetri G."/>
        </authorList>
    </citation>
    <scope>NUCLEOTIDE SEQUENCE [LARGE SCALE GENOMIC DNA]</scope>
    <source>
        <strain evidence="2 3">G19</strain>
    </source>
</reference>
<protein>
    <submittedName>
        <fullName evidence="2">Nuclear transport factor 2 family protein</fullName>
    </submittedName>
</protein>
<gene>
    <name evidence="2" type="ORF">JI749_06515</name>
</gene>
<sequence length="128" mass="14154">MNLLAYADNWCAAWNAHDLERLLQDFDQAVVFKSPAAAKLVPGSGGTIIGKPALRAYWSEGLRVIPNLRFQVLAVYEGVDCVTINYVNQDGREANEVLIFRGDRIISGFGTYRIGTPATSDENHAQIR</sequence>
<evidence type="ECO:0000313" key="3">
    <source>
        <dbReference type="Proteomes" id="UP000595460"/>
    </source>
</evidence>
<evidence type="ECO:0000259" key="1">
    <source>
        <dbReference type="Pfam" id="PF12680"/>
    </source>
</evidence>
<keyword evidence="3" id="KW-1185">Reference proteome</keyword>
<accession>A0ABX7C3A4</accession>
<dbReference type="Pfam" id="PF12680">
    <property type="entry name" value="SnoaL_2"/>
    <property type="match status" value="1"/>
</dbReference>
<dbReference type="SUPFAM" id="SSF54427">
    <property type="entry name" value="NTF2-like"/>
    <property type="match status" value="1"/>
</dbReference>
<dbReference type="EMBL" id="CP068047">
    <property type="protein sequence ID" value="QQR37257.1"/>
    <property type="molecule type" value="Genomic_DNA"/>
</dbReference>
<organism evidence="2 3">
    <name type="scientific">Devosia oryziradicis</name>
    <dbReference type="NCBI Taxonomy" id="2801335"/>
    <lineage>
        <taxon>Bacteria</taxon>
        <taxon>Pseudomonadati</taxon>
        <taxon>Pseudomonadota</taxon>
        <taxon>Alphaproteobacteria</taxon>
        <taxon>Hyphomicrobiales</taxon>
        <taxon>Devosiaceae</taxon>
        <taxon>Devosia</taxon>
    </lineage>
</organism>
<dbReference type="Gene3D" id="3.10.450.50">
    <property type="match status" value="1"/>
</dbReference>
<dbReference type="InterPro" id="IPR037401">
    <property type="entry name" value="SnoaL-like"/>
</dbReference>
<dbReference type="Proteomes" id="UP000595460">
    <property type="component" value="Chromosome"/>
</dbReference>
<name>A0ABX7C3A4_9HYPH</name>
<proteinExistence type="predicted"/>
<evidence type="ECO:0000313" key="2">
    <source>
        <dbReference type="EMBL" id="QQR37257.1"/>
    </source>
</evidence>
<feature type="domain" description="SnoaL-like" evidence="1">
    <location>
        <begin position="9"/>
        <end position="88"/>
    </location>
</feature>
<dbReference type="InterPro" id="IPR032710">
    <property type="entry name" value="NTF2-like_dom_sf"/>
</dbReference>
<dbReference type="RefSeq" id="WP_201661066.1">
    <property type="nucleotide sequence ID" value="NZ_CP068047.1"/>
</dbReference>